<comment type="cofactor">
    <cofactor evidence="1 9">
        <name>Zn(2+)</name>
        <dbReference type="ChEBI" id="CHEBI:29105"/>
    </cofactor>
</comment>
<sequence length="334" mass="35372">MLLTTLIYATTASATCLHNLKRFAKREGEAEIAAPAFGYTGLMGPLNWAALEEANEACKTGTEQSPINIDETVKRATEAPKLDIPEQEVEFENLGTTIEVIVNGTTTFAGTDFRLKQFHFHTPSEHRIGEEYFPLEMHMVHEGVDDPTQLTVLSVLFDLSTNSSLDLLSSLTPNLGAISTVGSKTPISSLPFDTVINHLETTPLFQYSGSLTTPPCAEGVTFLVTQRPLGIDVESFNAIKKVVKFNSRFDQGALGVDNLIAIAAVETPATSGEAGLIGENGTVAAPFLANGTGAIAPTETVVAVISEAPGLTKGHVMTVTEISGVPTSVLGVVV</sequence>
<dbReference type="PANTHER" id="PTHR18952">
    <property type="entry name" value="CARBONIC ANHYDRASE"/>
    <property type="match status" value="1"/>
</dbReference>
<dbReference type="GO" id="GO:0008270">
    <property type="term" value="F:zinc ion binding"/>
    <property type="evidence" value="ECO:0007669"/>
    <property type="project" value="UniProtKB-UniRule"/>
</dbReference>
<evidence type="ECO:0000256" key="6">
    <source>
        <dbReference type="ARBA" id="ARBA00022833"/>
    </source>
</evidence>
<evidence type="ECO:0000313" key="12">
    <source>
        <dbReference type="Proteomes" id="UP000799536"/>
    </source>
</evidence>
<evidence type="ECO:0000256" key="3">
    <source>
        <dbReference type="ARBA" id="ARBA00010718"/>
    </source>
</evidence>
<dbReference type="EMBL" id="ML993848">
    <property type="protein sequence ID" value="KAF2205898.1"/>
    <property type="molecule type" value="Genomic_DNA"/>
</dbReference>
<evidence type="ECO:0000256" key="4">
    <source>
        <dbReference type="ARBA" id="ARBA00012925"/>
    </source>
</evidence>
<keyword evidence="6 9" id="KW-0862">Zinc</keyword>
<dbReference type="AlphaFoldDB" id="A0A9P4N040"/>
<dbReference type="Gene3D" id="3.10.200.10">
    <property type="entry name" value="Alpha carbonic anhydrase"/>
    <property type="match status" value="1"/>
</dbReference>
<comment type="catalytic activity">
    <reaction evidence="8 9">
        <text>hydrogencarbonate + H(+) = CO2 + H2O</text>
        <dbReference type="Rhea" id="RHEA:10748"/>
        <dbReference type="ChEBI" id="CHEBI:15377"/>
        <dbReference type="ChEBI" id="CHEBI:15378"/>
        <dbReference type="ChEBI" id="CHEBI:16526"/>
        <dbReference type="ChEBI" id="CHEBI:17544"/>
        <dbReference type="EC" id="4.2.1.1"/>
    </reaction>
</comment>
<dbReference type="OrthoDB" id="429145at2759"/>
<reference evidence="11" key="1">
    <citation type="journal article" date="2020" name="Stud. Mycol.">
        <title>101 Dothideomycetes genomes: a test case for predicting lifestyles and emergence of pathogens.</title>
        <authorList>
            <person name="Haridas S."/>
            <person name="Albert R."/>
            <person name="Binder M."/>
            <person name="Bloem J."/>
            <person name="Labutti K."/>
            <person name="Salamov A."/>
            <person name="Andreopoulos B."/>
            <person name="Baker S."/>
            <person name="Barry K."/>
            <person name="Bills G."/>
            <person name="Bluhm B."/>
            <person name="Cannon C."/>
            <person name="Castanera R."/>
            <person name="Culley D."/>
            <person name="Daum C."/>
            <person name="Ezra D."/>
            <person name="Gonzalez J."/>
            <person name="Henrissat B."/>
            <person name="Kuo A."/>
            <person name="Liang C."/>
            <person name="Lipzen A."/>
            <person name="Lutzoni F."/>
            <person name="Magnuson J."/>
            <person name="Mondo S."/>
            <person name="Nolan M."/>
            <person name="Ohm R."/>
            <person name="Pangilinan J."/>
            <person name="Park H.-J."/>
            <person name="Ramirez L."/>
            <person name="Alfaro M."/>
            <person name="Sun H."/>
            <person name="Tritt A."/>
            <person name="Yoshinaga Y."/>
            <person name="Zwiers L.-H."/>
            <person name="Turgeon B."/>
            <person name="Goodwin S."/>
            <person name="Spatafora J."/>
            <person name="Crous P."/>
            <person name="Grigoriev I."/>
        </authorList>
    </citation>
    <scope>NUCLEOTIDE SEQUENCE</scope>
    <source>
        <strain evidence="11">ATCC 74209</strain>
    </source>
</reference>
<keyword evidence="7 9" id="KW-0456">Lyase</keyword>
<dbReference type="PROSITE" id="PS51144">
    <property type="entry name" value="ALPHA_CA_2"/>
    <property type="match status" value="1"/>
</dbReference>
<organism evidence="11 12">
    <name type="scientific">Delitschia confertaspora ATCC 74209</name>
    <dbReference type="NCBI Taxonomy" id="1513339"/>
    <lineage>
        <taxon>Eukaryota</taxon>
        <taxon>Fungi</taxon>
        <taxon>Dikarya</taxon>
        <taxon>Ascomycota</taxon>
        <taxon>Pezizomycotina</taxon>
        <taxon>Dothideomycetes</taxon>
        <taxon>Pleosporomycetidae</taxon>
        <taxon>Pleosporales</taxon>
        <taxon>Delitschiaceae</taxon>
        <taxon>Delitschia</taxon>
    </lineage>
</organism>
<evidence type="ECO:0000259" key="10">
    <source>
        <dbReference type="PROSITE" id="PS51144"/>
    </source>
</evidence>
<dbReference type="InterPro" id="IPR036398">
    <property type="entry name" value="CA_dom_sf"/>
</dbReference>
<proteinExistence type="inferred from homology"/>
<gene>
    <name evidence="11" type="ORF">GQ43DRAFT_159121</name>
</gene>
<dbReference type="Pfam" id="PF00194">
    <property type="entry name" value="Carb_anhydrase"/>
    <property type="match status" value="1"/>
</dbReference>
<dbReference type="InterPro" id="IPR041891">
    <property type="entry name" value="Alpha_CA_prokaryot-like"/>
</dbReference>
<feature type="domain" description="Alpha-carbonic anhydrase" evidence="10">
    <location>
        <begin position="35"/>
        <end position="274"/>
    </location>
</feature>
<comment type="caution">
    <text evidence="11">The sequence shown here is derived from an EMBL/GenBank/DDBJ whole genome shotgun (WGS) entry which is preliminary data.</text>
</comment>
<keyword evidence="5 9" id="KW-0479">Metal-binding</keyword>
<comment type="similarity">
    <text evidence="3 9">Belongs to the alpha-carbonic anhydrase family.</text>
</comment>
<evidence type="ECO:0000256" key="5">
    <source>
        <dbReference type="ARBA" id="ARBA00022723"/>
    </source>
</evidence>
<evidence type="ECO:0000256" key="7">
    <source>
        <dbReference type="ARBA" id="ARBA00023239"/>
    </source>
</evidence>
<dbReference type="InterPro" id="IPR001148">
    <property type="entry name" value="CA_dom"/>
</dbReference>
<comment type="function">
    <text evidence="2 9">Reversible hydration of carbon dioxide.</text>
</comment>
<dbReference type="SMART" id="SM01057">
    <property type="entry name" value="Carb_anhydrase"/>
    <property type="match status" value="1"/>
</dbReference>
<dbReference type="PROSITE" id="PS00162">
    <property type="entry name" value="ALPHA_CA_1"/>
    <property type="match status" value="1"/>
</dbReference>
<evidence type="ECO:0000256" key="9">
    <source>
        <dbReference type="RuleBase" id="RU367011"/>
    </source>
</evidence>
<evidence type="ECO:0000256" key="1">
    <source>
        <dbReference type="ARBA" id="ARBA00001947"/>
    </source>
</evidence>
<dbReference type="InterPro" id="IPR023561">
    <property type="entry name" value="Carbonic_anhydrase_a-class"/>
</dbReference>
<evidence type="ECO:0000313" key="11">
    <source>
        <dbReference type="EMBL" id="KAF2205898.1"/>
    </source>
</evidence>
<dbReference type="EC" id="4.2.1.1" evidence="4 9"/>
<name>A0A9P4N040_9PLEO</name>
<dbReference type="CDD" id="cd03124">
    <property type="entry name" value="alpha_CA_prokaryotic_like"/>
    <property type="match status" value="1"/>
</dbReference>
<accession>A0A9P4N040</accession>
<protein>
    <recommendedName>
        <fullName evidence="4 9">Carbonic anhydrase</fullName>
        <ecNumber evidence="4 9">4.2.1.1</ecNumber>
    </recommendedName>
</protein>
<dbReference type="InterPro" id="IPR018338">
    <property type="entry name" value="Carbonic_anhydrase_a-class_CS"/>
</dbReference>
<evidence type="ECO:0000256" key="2">
    <source>
        <dbReference type="ARBA" id="ARBA00002904"/>
    </source>
</evidence>
<dbReference type="Proteomes" id="UP000799536">
    <property type="component" value="Unassembled WGS sequence"/>
</dbReference>
<keyword evidence="12" id="KW-1185">Reference proteome</keyword>
<dbReference type="SUPFAM" id="SSF51069">
    <property type="entry name" value="Carbonic anhydrase"/>
    <property type="match status" value="1"/>
</dbReference>
<evidence type="ECO:0000256" key="8">
    <source>
        <dbReference type="ARBA" id="ARBA00048348"/>
    </source>
</evidence>
<dbReference type="GO" id="GO:0004089">
    <property type="term" value="F:carbonate dehydratase activity"/>
    <property type="evidence" value="ECO:0007669"/>
    <property type="project" value="UniProtKB-UniRule"/>
</dbReference>
<dbReference type="PANTHER" id="PTHR18952:SF265">
    <property type="entry name" value="CARBONIC ANHYDRASE"/>
    <property type="match status" value="1"/>
</dbReference>